<dbReference type="EMBL" id="BK001977">
    <property type="protein sequence ID" value="DAA02822.1"/>
    <property type="molecule type" value="Genomic_DNA"/>
</dbReference>
<evidence type="ECO:0000256" key="1">
    <source>
        <dbReference type="SAM" id="SignalP"/>
    </source>
</evidence>
<protein>
    <submittedName>
        <fullName evidence="2">HDC08824</fullName>
    </submittedName>
</protein>
<feature type="signal peptide" evidence="1">
    <location>
        <begin position="1"/>
        <end position="17"/>
    </location>
</feature>
<dbReference type="AlphaFoldDB" id="Q6ILN9"/>
<accession>Q6ILN9</accession>
<name>Q6ILN9_DROME</name>
<keyword evidence="1" id="KW-0732">Signal</keyword>
<proteinExistence type="predicted"/>
<reference evidence="2" key="1">
    <citation type="journal article" date="2003" name="Genome Biol.">
        <title>An integrated gene annotation and transcriptional profiling approach towards the full gene content of the Drosophila genome.</title>
        <authorList>
            <person name="Hild M."/>
            <person name="Beckmann B."/>
            <person name="Haas S.A."/>
            <person name="Koch B."/>
            <person name="Solovyev V."/>
            <person name="Busold C."/>
            <person name="Fellenberg K."/>
            <person name="Boutros M."/>
            <person name="Vingron M."/>
            <person name="Sauer F."/>
            <person name="Hoheisel J.D."/>
            <person name="Paro R."/>
        </authorList>
    </citation>
    <scope>NUCLEOTIDE SEQUENCE</scope>
</reference>
<evidence type="ECO:0000313" key="2">
    <source>
        <dbReference type="EMBL" id="DAA02822.1"/>
    </source>
</evidence>
<gene>
    <name evidence="2" type="ORF">HDC08824</name>
</gene>
<sequence length="117" mass="12705">MCVFLCECVFVYITTLAVNGGCCGLTTAGYQIPLMMTRNEKQDENENENGTRTKAILICIPDACCNASAAWNANESSHLPHSLMMKVGVPRTPAEARLPAPHLPVELISDADEHVTQ</sequence>
<organism evidence="2">
    <name type="scientific">Drosophila melanogaster</name>
    <name type="common">Fruit fly</name>
    <dbReference type="NCBI Taxonomy" id="7227"/>
    <lineage>
        <taxon>Eukaryota</taxon>
        <taxon>Metazoa</taxon>
        <taxon>Ecdysozoa</taxon>
        <taxon>Arthropoda</taxon>
        <taxon>Hexapoda</taxon>
        <taxon>Insecta</taxon>
        <taxon>Pterygota</taxon>
        <taxon>Neoptera</taxon>
        <taxon>Endopterygota</taxon>
        <taxon>Diptera</taxon>
        <taxon>Brachycera</taxon>
        <taxon>Muscomorpha</taxon>
        <taxon>Ephydroidea</taxon>
        <taxon>Drosophilidae</taxon>
        <taxon>Drosophila</taxon>
        <taxon>Sophophora</taxon>
    </lineage>
</organism>
<feature type="chain" id="PRO_5004275861" evidence="1">
    <location>
        <begin position="18"/>
        <end position="117"/>
    </location>
</feature>